<comment type="caution">
    <text evidence="1">The sequence shown here is derived from an EMBL/GenBank/DDBJ whole genome shotgun (WGS) entry which is preliminary data.</text>
</comment>
<evidence type="ECO:0008006" key="2">
    <source>
        <dbReference type="Google" id="ProtNLM"/>
    </source>
</evidence>
<sequence length="105" mass="12755">MKVIYSEEVIEFLSDLMEILYIKNYFGFMDSAINYVKDLVHEIDTTIASKQKKTAPDYFSKYGRGLFYVCYKKSRNTQWYVFFHYENDVYYIRYIGNNHNISQYL</sequence>
<accession>A0A5J4SMH7</accession>
<protein>
    <recommendedName>
        <fullName evidence="2">Type II toxin-antitoxin system RelE/ParE family toxin</fullName>
    </recommendedName>
</protein>
<name>A0A5J4SMH7_9ZZZZ</name>
<organism evidence="1">
    <name type="scientific">termite gut metagenome</name>
    <dbReference type="NCBI Taxonomy" id="433724"/>
    <lineage>
        <taxon>unclassified sequences</taxon>
        <taxon>metagenomes</taxon>
        <taxon>organismal metagenomes</taxon>
    </lineage>
</organism>
<proteinExistence type="predicted"/>
<dbReference type="EMBL" id="SNRY01000124">
    <property type="protein sequence ID" value="KAA6346621.1"/>
    <property type="molecule type" value="Genomic_DNA"/>
</dbReference>
<evidence type="ECO:0000313" key="1">
    <source>
        <dbReference type="EMBL" id="KAA6346621.1"/>
    </source>
</evidence>
<reference evidence="1" key="1">
    <citation type="submission" date="2019-03" db="EMBL/GenBank/DDBJ databases">
        <title>Single cell metagenomics reveals metabolic interactions within the superorganism composed of flagellate Streblomastix strix and complex community of Bacteroidetes bacteria on its surface.</title>
        <authorList>
            <person name="Treitli S.C."/>
            <person name="Kolisko M."/>
            <person name="Husnik F."/>
            <person name="Keeling P."/>
            <person name="Hampl V."/>
        </authorList>
    </citation>
    <scope>NUCLEOTIDE SEQUENCE</scope>
    <source>
        <strain evidence="1">STM</strain>
    </source>
</reference>
<gene>
    <name evidence="1" type="ORF">EZS27_005866</name>
</gene>
<dbReference type="AlphaFoldDB" id="A0A5J4SMH7"/>